<dbReference type="EMBL" id="UINC01127939">
    <property type="protein sequence ID" value="SVD07388.1"/>
    <property type="molecule type" value="Genomic_DNA"/>
</dbReference>
<dbReference type="AlphaFoldDB" id="A0A382SE09"/>
<accession>A0A382SE09</accession>
<sequence length="26" mass="2665">VGLHTSVSEGIHSDLHLGAVNIPSPQ</sequence>
<protein>
    <submittedName>
        <fullName evidence="1">Uncharacterized protein</fullName>
    </submittedName>
</protein>
<evidence type="ECO:0000313" key="1">
    <source>
        <dbReference type="EMBL" id="SVD07388.1"/>
    </source>
</evidence>
<reference evidence="1" key="1">
    <citation type="submission" date="2018-05" db="EMBL/GenBank/DDBJ databases">
        <authorList>
            <person name="Lanie J.A."/>
            <person name="Ng W.-L."/>
            <person name="Kazmierczak K.M."/>
            <person name="Andrzejewski T.M."/>
            <person name="Davidsen T.M."/>
            <person name="Wayne K.J."/>
            <person name="Tettelin H."/>
            <person name="Glass J.I."/>
            <person name="Rusch D."/>
            <person name="Podicherti R."/>
            <person name="Tsui H.-C.T."/>
            <person name="Winkler M.E."/>
        </authorList>
    </citation>
    <scope>NUCLEOTIDE SEQUENCE</scope>
</reference>
<feature type="non-terminal residue" evidence="1">
    <location>
        <position position="1"/>
    </location>
</feature>
<gene>
    <name evidence="1" type="ORF">METZ01_LOCUS360242</name>
</gene>
<organism evidence="1">
    <name type="scientific">marine metagenome</name>
    <dbReference type="NCBI Taxonomy" id="408172"/>
    <lineage>
        <taxon>unclassified sequences</taxon>
        <taxon>metagenomes</taxon>
        <taxon>ecological metagenomes</taxon>
    </lineage>
</organism>
<proteinExistence type="predicted"/>
<name>A0A382SE09_9ZZZZ</name>